<dbReference type="GO" id="GO:0005509">
    <property type="term" value="F:calcium ion binding"/>
    <property type="evidence" value="ECO:0007669"/>
    <property type="project" value="InterPro"/>
</dbReference>
<dbReference type="SUPFAM" id="SSF47473">
    <property type="entry name" value="EF-hand"/>
    <property type="match status" value="1"/>
</dbReference>
<dbReference type="Gene3D" id="1.10.238.10">
    <property type="entry name" value="EF-hand"/>
    <property type="match status" value="2"/>
</dbReference>
<evidence type="ECO:0000313" key="4">
    <source>
        <dbReference type="EMBL" id="TWT79464.1"/>
    </source>
</evidence>
<proteinExistence type="predicted"/>
<organism evidence="4 5">
    <name type="scientific">Novipirellula herctigrandis</name>
    <dbReference type="NCBI Taxonomy" id="2527986"/>
    <lineage>
        <taxon>Bacteria</taxon>
        <taxon>Pseudomonadati</taxon>
        <taxon>Planctomycetota</taxon>
        <taxon>Planctomycetia</taxon>
        <taxon>Pirellulales</taxon>
        <taxon>Pirellulaceae</taxon>
        <taxon>Novipirellula</taxon>
    </lineage>
</organism>
<feature type="domain" description="EF-hand" evidence="3">
    <location>
        <begin position="300"/>
        <end position="318"/>
    </location>
</feature>
<gene>
    <name evidence="4" type="ORF">CA13_08650</name>
</gene>
<feature type="compositionally biased region" description="Basic and acidic residues" evidence="1">
    <location>
        <begin position="301"/>
        <end position="319"/>
    </location>
</feature>
<sequence length="404" mass="43552" precursor="true">MCKLKRVLLVTGILSWLPIAVADAQPPWQQGRRGGPPSQGMMQHLPIMAALDQDKDGTISDDEIKNSADALRTLDKNDDHALTAEELRPKLAGTRSGQGNRRGDGYQGRRGSQRGSRPMMQRGRGGPSRAMAFGMRHSRGFAGRGYAMGHSRRGFGPPAGPHWYGGKNRGPQARGPQARGPQARGPQARGPQARGPQARGPQARGPQARGPQARGLERKEGKRDSDRVKTERAKTEQAKPEQAKPEQAKTERAKPDQPRPDRPDASRRPGGGPPSADMRGGFRGGPPMGQDGPPVAAIIDRIFDTHDANNDGKLSKDEAPDSMWDRIGLADGDDDAQISREELTSRVKKLGDSRRGFGAGPPDGFRGNRGGRGPRDGAGPPPRDQSKNTDKKPEPKSDKKTSDQ</sequence>
<dbReference type="RefSeq" id="WP_146394681.1">
    <property type="nucleotide sequence ID" value="NZ_SJPJ01000001.1"/>
</dbReference>
<evidence type="ECO:0000259" key="3">
    <source>
        <dbReference type="Pfam" id="PF13202"/>
    </source>
</evidence>
<dbReference type="InterPro" id="IPR018247">
    <property type="entry name" value="EF_Hand_1_Ca_BS"/>
</dbReference>
<feature type="signal peptide" evidence="2">
    <location>
        <begin position="1"/>
        <end position="22"/>
    </location>
</feature>
<dbReference type="Proteomes" id="UP000315010">
    <property type="component" value="Unassembled WGS sequence"/>
</dbReference>
<keyword evidence="2" id="KW-0732">Signal</keyword>
<dbReference type="Pfam" id="PF13202">
    <property type="entry name" value="EF-hand_5"/>
    <property type="match status" value="2"/>
</dbReference>
<feature type="compositionally biased region" description="Gly residues" evidence="1">
    <location>
        <begin position="357"/>
        <end position="371"/>
    </location>
</feature>
<dbReference type="PROSITE" id="PS00018">
    <property type="entry name" value="EF_HAND_1"/>
    <property type="match status" value="2"/>
</dbReference>
<feature type="compositionally biased region" description="Basic and acidic residues" evidence="1">
    <location>
        <begin position="215"/>
        <end position="267"/>
    </location>
</feature>
<dbReference type="AlphaFoldDB" id="A0A5C5YWQ3"/>
<dbReference type="OrthoDB" id="290123at2"/>
<feature type="chain" id="PRO_5022662798" evidence="2">
    <location>
        <begin position="23"/>
        <end position="404"/>
    </location>
</feature>
<evidence type="ECO:0000256" key="1">
    <source>
        <dbReference type="SAM" id="MobiDB-lite"/>
    </source>
</evidence>
<feature type="domain" description="EF-hand" evidence="3">
    <location>
        <begin position="50"/>
        <end position="65"/>
    </location>
</feature>
<evidence type="ECO:0000313" key="5">
    <source>
        <dbReference type="Proteomes" id="UP000315010"/>
    </source>
</evidence>
<protein>
    <submittedName>
        <fullName evidence="4">EF hand</fullName>
    </submittedName>
</protein>
<feature type="region of interest" description="Disordered" evidence="1">
    <location>
        <begin position="81"/>
        <end position="132"/>
    </location>
</feature>
<feature type="compositionally biased region" description="Basic and acidic residues" evidence="1">
    <location>
        <begin position="384"/>
        <end position="404"/>
    </location>
</feature>
<reference evidence="4 5" key="1">
    <citation type="submission" date="2019-02" db="EMBL/GenBank/DDBJ databases">
        <title>Deep-cultivation of Planctomycetes and their phenomic and genomic characterization uncovers novel biology.</title>
        <authorList>
            <person name="Wiegand S."/>
            <person name="Jogler M."/>
            <person name="Boedeker C."/>
            <person name="Pinto D."/>
            <person name="Vollmers J."/>
            <person name="Rivas-Marin E."/>
            <person name="Kohn T."/>
            <person name="Peeters S.H."/>
            <person name="Heuer A."/>
            <person name="Rast P."/>
            <person name="Oberbeckmann S."/>
            <person name="Bunk B."/>
            <person name="Jeske O."/>
            <person name="Meyerdierks A."/>
            <person name="Storesund J.E."/>
            <person name="Kallscheuer N."/>
            <person name="Luecker S."/>
            <person name="Lage O.M."/>
            <person name="Pohl T."/>
            <person name="Merkel B.J."/>
            <person name="Hornburger P."/>
            <person name="Mueller R.-W."/>
            <person name="Bruemmer F."/>
            <person name="Labrenz M."/>
            <person name="Spormann A.M."/>
            <person name="Op Den Camp H."/>
            <person name="Overmann J."/>
            <person name="Amann R."/>
            <person name="Jetten M.S.M."/>
            <person name="Mascher T."/>
            <person name="Medema M.H."/>
            <person name="Devos D.P."/>
            <person name="Kaster A.-K."/>
            <person name="Ovreas L."/>
            <person name="Rohde M."/>
            <person name="Galperin M.Y."/>
            <person name="Jogler C."/>
        </authorList>
    </citation>
    <scope>NUCLEOTIDE SEQUENCE [LARGE SCALE GENOMIC DNA]</scope>
    <source>
        <strain evidence="4 5">CA13</strain>
    </source>
</reference>
<comment type="caution">
    <text evidence="4">The sequence shown here is derived from an EMBL/GenBank/DDBJ whole genome shotgun (WGS) entry which is preliminary data.</text>
</comment>
<dbReference type="EMBL" id="SJPJ01000001">
    <property type="protein sequence ID" value="TWT79464.1"/>
    <property type="molecule type" value="Genomic_DNA"/>
</dbReference>
<name>A0A5C5YWQ3_9BACT</name>
<keyword evidence="5" id="KW-1185">Reference proteome</keyword>
<feature type="compositionally biased region" description="Basic and acidic residues" evidence="1">
    <location>
        <begin position="337"/>
        <end position="355"/>
    </location>
</feature>
<dbReference type="InterPro" id="IPR011992">
    <property type="entry name" value="EF-hand-dom_pair"/>
</dbReference>
<evidence type="ECO:0000256" key="2">
    <source>
        <dbReference type="SAM" id="SignalP"/>
    </source>
</evidence>
<dbReference type="InterPro" id="IPR002048">
    <property type="entry name" value="EF_hand_dom"/>
</dbReference>
<feature type="region of interest" description="Disordered" evidence="1">
    <location>
        <begin position="144"/>
        <end position="404"/>
    </location>
</feature>
<accession>A0A5C5YWQ3</accession>